<dbReference type="InterPro" id="IPR004827">
    <property type="entry name" value="bZIP"/>
</dbReference>
<dbReference type="GO" id="GO:0003677">
    <property type="term" value="F:DNA binding"/>
    <property type="evidence" value="ECO:0007669"/>
    <property type="project" value="UniProtKB-KW"/>
</dbReference>
<dbReference type="SMART" id="SM00338">
    <property type="entry name" value="BRLZ"/>
    <property type="match status" value="1"/>
</dbReference>
<protein>
    <recommendedName>
        <fullName evidence="6">BZIP domain-containing protein</fullName>
    </recommendedName>
</protein>
<evidence type="ECO:0000256" key="1">
    <source>
        <dbReference type="ARBA" id="ARBA00006079"/>
    </source>
</evidence>
<evidence type="ECO:0000256" key="3">
    <source>
        <dbReference type="ARBA" id="ARBA00023125"/>
    </source>
</evidence>
<evidence type="ECO:0000256" key="5">
    <source>
        <dbReference type="ARBA" id="ARBA00023242"/>
    </source>
</evidence>
<feature type="domain" description="BZIP" evidence="6">
    <location>
        <begin position="31"/>
        <end position="81"/>
    </location>
</feature>
<evidence type="ECO:0000256" key="2">
    <source>
        <dbReference type="ARBA" id="ARBA00023015"/>
    </source>
</evidence>
<dbReference type="Gene3D" id="1.20.5.170">
    <property type="match status" value="1"/>
</dbReference>
<dbReference type="GO" id="GO:0005634">
    <property type="term" value="C:nucleus"/>
    <property type="evidence" value="ECO:0007669"/>
    <property type="project" value="TreeGrafter"/>
</dbReference>
<dbReference type="EMBL" id="OZ035824">
    <property type="protein sequence ID" value="CAL1593884.1"/>
    <property type="molecule type" value="Genomic_DNA"/>
</dbReference>
<dbReference type="PANTHER" id="PTHR15284">
    <property type="entry name" value="NUCLEAR FACTOR INTERLEUKIN-3-REGULATED PROTEIN"/>
    <property type="match status" value="1"/>
</dbReference>
<organism evidence="7 8">
    <name type="scientific">Knipowitschia caucasica</name>
    <name type="common">Caucasian dwarf goby</name>
    <name type="synonym">Pomatoschistus caucasicus</name>
    <dbReference type="NCBI Taxonomy" id="637954"/>
    <lineage>
        <taxon>Eukaryota</taxon>
        <taxon>Metazoa</taxon>
        <taxon>Chordata</taxon>
        <taxon>Craniata</taxon>
        <taxon>Vertebrata</taxon>
        <taxon>Euteleostomi</taxon>
        <taxon>Actinopterygii</taxon>
        <taxon>Neopterygii</taxon>
        <taxon>Teleostei</taxon>
        <taxon>Neoteleostei</taxon>
        <taxon>Acanthomorphata</taxon>
        <taxon>Gobiaria</taxon>
        <taxon>Gobiiformes</taxon>
        <taxon>Gobioidei</taxon>
        <taxon>Gobiidae</taxon>
        <taxon>Gobiinae</taxon>
        <taxon>Knipowitschia</taxon>
    </lineage>
</organism>
<keyword evidence="3" id="KW-0238">DNA-binding</keyword>
<dbReference type="PROSITE" id="PS00036">
    <property type="entry name" value="BZIP_BASIC"/>
    <property type="match status" value="1"/>
</dbReference>
<keyword evidence="8" id="KW-1185">Reference proteome</keyword>
<dbReference type="Proteomes" id="UP001497482">
    <property type="component" value="Chromosome 2"/>
</dbReference>
<dbReference type="InterPro" id="IPR047229">
    <property type="entry name" value="NFIL3-like"/>
</dbReference>
<evidence type="ECO:0000259" key="6">
    <source>
        <dbReference type="PROSITE" id="PS50217"/>
    </source>
</evidence>
<dbReference type="GO" id="GO:0003700">
    <property type="term" value="F:DNA-binding transcription factor activity"/>
    <property type="evidence" value="ECO:0007669"/>
    <property type="project" value="InterPro"/>
</dbReference>
<dbReference type="CDD" id="cd14694">
    <property type="entry name" value="bZIP_NFIL3"/>
    <property type="match status" value="1"/>
</dbReference>
<dbReference type="PANTHER" id="PTHR15284:SF0">
    <property type="entry name" value="GH23983P"/>
    <property type="match status" value="1"/>
</dbReference>
<dbReference type="InterPro" id="IPR046347">
    <property type="entry name" value="bZIP_sf"/>
</dbReference>
<sequence>MQSQALIFAENDVRQRGFRRKREFTPEEQKDNIYWEKRRKNNEAAKKSREKRRRNDYVLESYVMALQEDNARLKAELMAMKIHFGLAHSAAYTAFQLAYEHDQARNSPHFLTPRFALDTWRSQESPSWLCSQAFHPVLRPIPQTRSQHEGRLAPTRSYLGMVKQNHLRRDPGREVWEEAEQHVPGV</sequence>
<dbReference type="FunFam" id="1.20.5.170:FF:000025">
    <property type="entry name" value="nuclear factor interleukin-3-regulated protein-like"/>
    <property type="match status" value="1"/>
</dbReference>
<proteinExistence type="inferred from homology"/>
<comment type="similarity">
    <text evidence="1">Belongs to the bZIP family. NFIL3 subfamily.</text>
</comment>
<reference evidence="7 8" key="1">
    <citation type="submission" date="2024-04" db="EMBL/GenBank/DDBJ databases">
        <authorList>
            <person name="Waldvogel A.-M."/>
            <person name="Schoenle A."/>
        </authorList>
    </citation>
    <scope>NUCLEOTIDE SEQUENCE [LARGE SCALE GENOMIC DNA]</scope>
</reference>
<accession>A0AAV2L0G2</accession>
<dbReference type="GO" id="GO:0007623">
    <property type="term" value="P:circadian rhythm"/>
    <property type="evidence" value="ECO:0007669"/>
    <property type="project" value="TreeGrafter"/>
</dbReference>
<evidence type="ECO:0000313" key="8">
    <source>
        <dbReference type="Proteomes" id="UP001497482"/>
    </source>
</evidence>
<dbReference type="SUPFAM" id="SSF57959">
    <property type="entry name" value="Leucine zipper domain"/>
    <property type="match status" value="1"/>
</dbReference>
<gene>
    <name evidence="7" type="ORF">KC01_LOCUS22894</name>
</gene>
<keyword evidence="5" id="KW-0539">Nucleus</keyword>
<dbReference type="InterPro" id="IPR047106">
    <property type="entry name" value="NFIL3-like_bZIP"/>
</dbReference>
<dbReference type="AlphaFoldDB" id="A0AAV2L0G2"/>
<dbReference type="PROSITE" id="PS50217">
    <property type="entry name" value="BZIP"/>
    <property type="match status" value="1"/>
</dbReference>
<evidence type="ECO:0000313" key="7">
    <source>
        <dbReference type="EMBL" id="CAL1593884.1"/>
    </source>
</evidence>
<dbReference type="Pfam" id="PF07716">
    <property type="entry name" value="bZIP_2"/>
    <property type="match status" value="1"/>
</dbReference>
<evidence type="ECO:0000256" key="4">
    <source>
        <dbReference type="ARBA" id="ARBA00023163"/>
    </source>
</evidence>
<name>A0AAV2L0G2_KNICA</name>
<keyword evidence="4" id="KW-0804">Transcription</keyword>
<keyword evidence="2" id="KW-0805">Transcription regulation</keyword>